<comment type="caution">
    <text evidence="1">The sequence shown here is derived from an EMBL/GenBank/DDBJ whole genome shotgun (WGS) entry which is preliminary data.</text>
</comment>
<name>A0ACB9WPL1_CHAAC</name>
<dbReference type="Proteomes" id="UP001057452">
    <property type="component" value="Chromosome 13"/>
</dbReference>
<evidence type="ECO:0000313" key="2">
    <source>
        <dbReference type="Proteomes" id="UP001057452"/>
    </source>
</evidence>
<sequence>MASPSNLQCFPSSLFWLAQLYIMTGAISVTGSAALIQNQYRGVVGGNVTFYCPIDENSTLELMYIQRGTMFVNGYYKRKKITDPVWSNTIIDTKKGTMHMSSLNVSHQGEYQCHIMYSGNALGHVTDMHLSVTGNYNKPALTKDCCDQSPPLSCLLTCVAHGGYPQAEVKWNVSQTHTLKAINNITRDNVTELVNTSSTARLNCSNGEMFISCSVGNLRSELLSVCKPKYTSDPPWPHVITIAVLAVGVVGVMVVMVVTLLWCKSKKCKKGNVKYNLLKSREYASMETKKRKLECLMKRNV</sequence>
<evidence type="ECO:0000313" key="1">
    <source>
        <dbReference type="EMBL" id="KAI4815391.1"/>
    </source>
</evidence>
<keyword evidence="2" id="KW-1185">Reference proteome</keyword>
<protein>
    <submittedName>
        <fullName evidence="1">Uncharacterized protein</fullName>
    </submittedName>
</protein>
<reference evidence="1" key="1">
    <citation type="submission" date="2022-05" db="EMBL/GenBank/DDBJ databases">
        <title>Chromosome-level genome of Chaenocephalus aceratus.</title>
        <authorList>
            <person name="Park H."/>
        </authorList>
    </citation>
    <scope>NUCLEOTIDE SEQUENCE</scope>
    <source>
        <strain evidence="1">KU_202001</strain>
    </source>
</reference>
<organism evidence="1 2">
    <name type="scientific">Chaenocephalus aceratus</name>
    <name type="common">Blackfin icefish</name>
    <name type="synonym">Chaenichthys aceratus</name>
    <dbReference type="NCBI Taxonomy" id="36190"/>
    <lineage>
        <taxon>Eukaryota</taxon>
        <taxon>Metazoa</taxon>
        <taxon>Chordata</taxon>
        <taxon>Craniata</taxon>
        <taxon>Vertebrata</taxon>
        <taxon>Euteleostomi</taxon>
        <taxon>Actinopterygii</taxon>
        <taxon>Neopterygii</taxon>
        <taxon>Teleostei</taxon>
        <taxon>Neoteleostei</taxon>
        <taxon>Acanthomorphata</taxon>
        <taxon>Eupercaria</taxon>
        <taxon>Perciformes</taxon>
        <taxon>Notothenioidei</taxon>
        <taxon>Channichthyidae</taxon>
        <taxon>Chaenocephalus</taxon>
    </lineage>
</organism>
<proteinExistence type="predicted"/>
<dbReference type="EMBL" id="CM043797">
    <property type="protein sequence ID" value="KAI4815391.1"/>
    <property type="molecule type" value="Genomic_DNA"/>
</dbReference>
<gene>
    <name evidence="1" type="ORF">KUCAC02_005538</name>
</gene>
<accession>A0ACB9WPL1</accession>